<evidence type="ECO:0000259" key="5">
    <source>
        <dbReference type="PROSITE" id="PS51891"/>
    </source>
</evidence>
<dbReference type="Pfam" id="PF04828">
    <property type="entry name" value="GFA"/>
    <property type="match status" value="1"/>
</dbReference>
<dbReference type="EMBL" id="LAZR01000165">
    <property type="protein sequence ID" value="KKN84871.1"/>
    <property type="molecule type" value="Genomic_DNA"/>
</dbReference>
<dbReference type="GO" id="GO:0046872">
    <property type="term" value="F:metal ion binding"/>
    <property type="evidence" value="ECO:0007669"/>
    <property type="project" value="UniProtKB-KW"/>
</dbReference>
<keyword evidence="4" id="KW-0456">Lyase</keyword>
<evidence type="ECO:0000256" key="4">
    <source>
        <dbReference type="ARBA" id="ARBA00023239"/>
    </source>
</evidence>
<comment type="caution">
    <text evidence="6">The sequence shown here is derived from an EMBL/GenBank/DDBJ whole genome shotgun (WGS) entry which is preliminary data.</text>
</comment>
<accession>A0A0F9WG84</accession>
<dbReference type="InterPro" id="IPR011057">
    <property type="entry name" value="Mss4-like_sf"/>
</dbReference>
<dbReference type="PROSITE" id="PS51891">
    <property type="entry name" value="CENP_V_GFA"/>
    <property type="match status" value="1"/>
</dbReference>
<dbReference type="PANTHER" id="PTHR33337">
    <property type="entry name" value="GFA DOMAIN-CONTAINING PROTEIN"/>
    <property type="match status" value="1"/>
</dbReference>
<keyword evidence="3" id="KW-0862">Zinc</keyword>
<protein>
    <recommendedName>
        <fullName evidence="5">CENP-V/GFA domain-containing protein</fullName>
    </recommendedName>
</protein>
<evidence type="ECO:0000256" key="2">
    <source>
        <dbReference type="ARBA" id="ARBA00022723"/>
    </source>
</evidence>
<evidence type="ECO:0000256" key="3">
    <source>
        <dbReference type="ARBA" id="ARBA00022833"/>
    </source>
</evidence>
<dbReference type="SUPFAM" id="SSF51316">
    <property type="entry name" value="Mss4-like"/>
    <property type="match status" value="1"/>
</dbReference>
<dbReference type="InterPro" id="IPR006913">
    <property type="entry name" value="CENP-V/GFA"/>
</dbReference>
<gene>
    <name evidence="6" type="ORF">LCGC14_0283960</name>
</gene>
<feature type="domain" description="CENP-V/GFA" evidence="5">
    <location>
        <begin position="7"/>
        <end position="121"/>
    </location>
</feature>
<reference evidence="6" key="1">
    <citation type="journal article" date="2015" name="Nature">
        <title>Complex archaea that bridge the gap between prokaryotes and eukaryotes.</title>
        <authorList>
            <person name="Spang A."/>
            <person name="Saw J.H."/>
            <person name="Jorgensen S.L."/>
            <person name="Zaremba-Niedzwiedzka K."/>
            <person name="Martijn J."/>
            <person name="Lind A.E."/>
            <person name="van Eijk R."/>
            <person name="Schleper C."/>
            <person name="Guy L."/>
            <person name="Ettema T.J."/>
        </authorList>
    </citation>
    <scope>NUCLEOTIDE SEQUENCE</scope>
</reference>
<evidence type="ECO:0000256" key="1">
    <source>
        <dbReference type="ARBA" id="ARBA00005495"/>
    </source>
</evidence>
<dbReference type="GO" id="GO:0016846">
    <property type="term" value="F:carbon-sulfur lyase activity"/>
    <property type="evidence" value="ECO:0007669"/>
    <property type="project" value="InterPro"/>
</dbReference>
<proteinExistence type="inferred from homology"/>
<name>A0A0F9WG84_9ZZZZ</name>
<organism evidence="6">
    <name type="scientific">marine sediment metagenome</name>
    <dbReference type="NCBI Taxonomy" id="412755"/>
    <lineage>
        <taxon>unclassified sequences</taxon>
        <taxon>metagenomes</taxon>
        <taxon>ecological metagenomes</taxon>
    </lineage>
</organism>
<dbReference type="AlphaFoldDB" id="A0A0F9WG84"/>
<comment type="similarity">
    <text evidence="1">Belongs to the Gfa family.</text>
</comment>
<sequence>MPTEKGRSGGCLCGGVRYRVKGALIDVSACHCSQCRKTTGHFFASTTCSLEALKFENEETLSWYESSTGAHRGFCSRCGSSLFWQPDEQDATGILAGSLDQPTGLNTMGHIFVGEKADFYEISDPLPQFEKSSDGALKDDSL</sequence>
<evidence type="ECO:0000313" key="6">
    <source>
        <dbReference type="EMBL" id="KKN84871.1"/>
    </source>
</evidence>
<dbReference type="Gene3D" id="3.90.1590.10">
    <property type="entry name" value="glutathione-dependent formaldehyde- activating enzyme (gfa)"/>
    <property type="match status" value="1"/>
</dbReference>
<keyword evidence="2" id="KW-0479">Metal-binding</keyword>
<dbReference type="PANTHER" id="PTHR33337:SF40">
    <property type="entry name" value="CENP-V_GFA DOMAIN-CONTAINING PROTEIN-RELATED"/>
    <property type="match status" value="1"/>
</dbReference>